<evidence type="ECO:0000313" key="2">
    <source>
        <dbReference type="EMBL" id="KAL3518901.1"/>
    </source>
</evidence>
<keyword evidence="3" id="KW-1185">Reference proteome</keyword>
<protein>
    <submittedName>
        <fullName evidence="2">Uncharacterized protein</fullName>
    </submittedName>
</protein>
<evidence type="ECO:0000313" key="3">
    <source>
        <dbReference type="Proteomes" id="UP001630127"/>
    </source>
</evidence>
<evidence type="ECO:0000256" key="1">
    <source>
        <dbReference type="SAM" id="MobiDB-lite"/>
    </source>
</evidence>
<feature type="region of interest" description="Disordered" evidence="1">
    <location>
        <begin position="1"/>
        <end position="39"/>
    </location>
</feature>
<accession>A0ABD2ZHF2</accession>
<dbReference type="AlphaFoldDB" id="A0ABD2ZHF2"/>
<proteinExistence type="predicted"/>
<feature type="compositionally biased region" description="Low complexity" evidence="1">
    <location>
        <begin position="13"/>
        <end position="25"/>
    </location>
</feature>
<organism evidence="2 3">
    <name type="scientific">Cinchona calisaya</name>
    <dbReference type="NCBI Taxonomy" id="153742"/>
    <lineage>
        <taxon>Eukaryota</taxon>
        <taxon>Viridiplantae</taxon>
        <taxon>Streptophyta</taxon>
        <taxon>Embryophyta</taxon>
        <taxon>Tracheophyta</taxon>
        <taxon>Spermatophyta</taxon>
        <taxon>Magnoliopsida</taxon>
        <taxon>eudicotyledons</taxon>
        <taxon>Gunneridae</taxon>
        <taxon>Pentapetalae</taxon>
        <taxon>asterids</taxon>
        <taxon>lamiids</taxon>
        <taxon>Gentianales</taxon>
        <taxon>Rubiaceae</taxon>
        <taxon>Cinchonoideae</taxon>
        <taxon>Cinchoneae</taxon>
        <taxon>Cinchona</taxon>
    </lineage>
</organism>
<reference evidence="2 3" key="1">
    <citation type="submission" date="2024-11" db="EMBL/GenBank/DDBJ databases">
        <title>A near-complete genome assembly of Cinchona calisaya.</title>
        <authorList>
            <person name="Lian D.C."/>
            <person name="Zhao X.W."/>
            <person name="Wei L."/>
        </authorList>
    </citation>
    <scope>NUCLEOTIDE SEQUENCE [LARGE SCALE GENOMIC DNA]</scope>
    <source>
        <tissue evidence="2">Nenye</tissue>
    </source>
</reference>
<dbReference type="Proteomes" id="UP001630127">
    <property type="component" value="Unassembled WGS sequence"/>
</dbReference>
<dbReference type="EMBL" id="JBJUIK010000009">
    <property type="protein sequence ID" value="KAL3518901.1"/>
    <property type="molecule type" value="Genomic_DNA"/>
</dbReference>
<feature type="compositionally biased region" description="Basic and acidic residues" evidence="1">
    <location>
        <begin position="27"/>
        <end position="39"/>
    </location>
</feature>
<name>A0ABD2ZHF2_9GENT</name>
<feature type="compositionally biased region" description="Polar residues" evidence="1">
    <location>
        <begin position="1"/>
        <end position="12"/>
    </location>
</feature>
<comment type="caution">
    <text evidence="2">The sequence shown here is derived from an EMBL/GenBank/DDBJ whole genome shotgun (WGS) entry which is preliminary data.</text>
</comment>
<sequence length="83" mass="9178">MPSFSAVLQDNHVSYSSDVEDASSSRTDNEKNKEDLNKFTGDKDVEIQILSSLTDTPLQTQIDILEIKNHHPVGAPIPQDIAQ</sequence>
<gene>
    <name evidence="2" type="ORF">ACH5RR_021490</name>
</gene>